<sequence length="116" mass="12754">MKLNPISLFRRKRFFARSAERHACQVQGELVLTDSMVTYEGRLINISAGGAMFRPRLAYLMHRRDVEIELHIAGKAIAGTIVATTPAGFGIRFAGLLDQKSIADILAAQRDLAQAA</sequence>
<keyword evidence="3" id="KW-1185">Reference proteome</keyword>
<dbReference type="SUPFAM" id="SSF141371">
    <property type="entry name" value="PilZ domain-like"/>
    <property type="match status" value="1"/>
</dbReference>
<comment type="caution">
    <text evidence="2">The sequence shown here is derived from an EMBL/GenBank/DDBJ whole genome shotgun (WGS) entry which is preliminary data.</text>
</comment>
<evidence type="ECO:0000313" key="3">
    <source>
        <dbReference type="Proteomes" id="UP001222770"/>
    </source>
</evidence>
<dbReference type="Pfam" id="PF07238">
    <property type="entry name" value="PilZ"/>
    <property type="match status" value="1"/>
</dbReference>
<dbReference type="Proteomes" id="UP001222770">
    <property type="component" value="Unassembled WGS sequence"/>
</dbReference>
<gene>
    <name evidence="2" type="ORF">POM99_18345</name>
</gene>
<organism evidence="2 3">
    <name type="scientific">Novosphingobium cyanobacteriorum</name>
    <dbReference type="NCBI Taxonomy" id="3024215"/>
    <lineage>
        <taxon>Bacteria</taxon>
        <taxon>Pseudomonadati</taxon>
        <taxon>Pseudomonadota</taxon>
        <taxon>Alphaproteobacteria</taxon>
        <taxon>Sphingomonadales</taxon>
        <taxon>Sphingomonadaceae</taxon>
        <taxon>Novosphingobium</taxon>
    </lineage>
</organism>
<protein>
    <submittedName>
        <fullName evidence="2">PilZ domain-containing protein</fullName>
    </submittedName>
</protein>
<reference evidence="2 3" key="1">
    <citation type="submission" date="2023-03" db="EMBL/GenBank/DDBJ databases">
        <title>Novosphingobium cyanobacteriorum sp. nov., isolated from a eutrophic reservoir during the Microcystis bloom period.</title>
        <authorList>
            <person name="Kang M."/>
            <person name="Le V."/>
            <person name="Ko S.-R."/>
            <person name="Lee S.-A."/>
            <person name="Ahn C.-Y."/>
        </authorList>
    </citation>
    <scope>NUCLEOTIDE SEQUENCE [LARGE SCALE GENOMIC DNA]</scope>
    <source>
        <strain evidence="2 3">HBC54</strain>
    </source>
</reference>
<proteinExistence type="predicted"/>
<accession>A0ABT6CML9</accession>
<dbReference type="EMBL" id="JAROCY010000022">
    <property type="protein sequence ID" value="MDF8335170.1"/>
    <property type="molecule type" value="Genomic_DNA"/>
</dbReference>
<name>A0ABT6CML9_9SPHN</name>
<evidence type="ECO:0000313" key="2">
    <source>
        <dbReference type="EMBL" id="MDF8335170.1"/>
    </source>
</evidence>
<dbReference type="RefSeq" id="WP_277280049.1">
    <property type="nucleotide sequence ID" value="NZ_JAROCY010000022.1"/>
</dbReference>
<dbReference type="InterPro" id="IPR009875">
    <property type="entry name" value="PilZ_domain"/>
</dbReference>
<feature type="domain" description="PilZ" evidence="1">
    <location>
        <begin position="17"/>
        <end position="98"/>
    </location>
</feature>
<evidence type="ECO:0000259" key="1">
    <source>
        <dbReference type="Pfam" id="PF07238"/>
    </source>
</evidence>